<comment type="caution">
    <text evidence="2">The sequence shown here is derived from an EMBL/GenBank/DDBJ whole genome shotgun (WGS) entry which is preliminary data.</text>
</comment>
<organism evidence="2 3">
    <name type="scientific">Dryococelus australis</name>
    <dbReference type="NCBI Taxonomy" id="614101"/>
    <lineage>
        <taxon>Eukaryota</taxon>
        <taxon>Metazoa</taxon>
        <taxon>Ecdysozoa</taxon>
        <taxon>Arthropoda</taxon>
        <taxon>Hexapoda</taxon>
        <taxon>Insecta</taxon>
        <taxon>Pterygota</taxon>
        <taxon>Neoptera</taxon>
        <taxon>Polyneoptera</taxon>
        <taxon>Phasmatodea</taxon>
        <taxon>Verophasmatodea</taxon>
        <taxon>Anareolatae</taxon>
        <taxon>Phasmatidae</taxon>
        <taxon>Eurycanthinae</taxon>
        <taxon>Dryococelus</taxon>
    </lineage>
</organism>
<proteinExistence type="predicted"/>
<reference evidence="2 3" key="1">
    <citation type="submission" date="2023-02" db="EMBL/GenBank/DDBJ databases">
        <title>LHISI_Scaffold_Assembly.</title>
        <authorList>
            <person name="Stuart O.P."/>
            <person name="Cleave R."/>
            <person name="Magrath M.J.L."/>
            <person name="Mikheyev A.S."/>
        </authorList>
    </citation>
    <scope>NUCLEOTIDE SEQUENCE [LARGE SCALE GENOMIC DNA]</scope>
    <source>
        <strain evidence="2">Daus_M_001</strain>
        <tissue evidence="2">Leg muscle</tissue>
    </source>
</reference>
<feature type="region of interest" description="Disordered" evidence="1">
    <location>
        <begin position="142"/>
        <end position="163"/>
    </location>
</feature>
<name>A0ABQ9H985_9NEOP</name>
<evidence type="ECO:0000313" key="3">
    <source>
        <dbReference type="Proteomes" id="UP001159363"/>
    </source>
</evidence>
<gene>
    <name evidence="2" type="ORF">PR048_017266</name>
</gene>
<feature type="compositionally biased region" description="Polar residues" evidence="1">
    <location>
        <begin position="145"/>
        <end position="155"/>
    </location>
</feature>
<protein>
    <submittedName>
        <fullName evidence="2">Uncharacterized protein</fullName>
    </submittedName>
</protein>
<accession>A0ABQ9H985</accession>
<evidence type="ECO:0000313" key="2">
    <source>
        <dbReference type="EMBL" id="KAJ8880795.1"/>
    </source>
</evidence>
<dbReference type="Proteomes" id="UP001159363">
    <property type="component" value="Chromosome 5"/>
</dbReference>
<sequence length="163" mass="18705">MDQALRKQWELVVQELEIPTLSDFTDFLDKLCTSSEVIVSTPQKCNQLKSINNHKVPEQHRTLLDSFFVKSFPEECCLCKDYHTIHRCSKFVQKNPQARFSMAKEKLSCIICLQAAHQVKSFPSTISCRFYNARQNTMLHLPSDKPTTTVAQSVQDEVPVDTP</sequence>
<dbReference type="EMBL" id="JARBHB010000006">
    <property type="protein sequence ID" value="KAJ8880795.1"/>
    <property type="molecule type" value="Genomic_DNA"/>
</dbReference>
<keyword evidence="3" id="KW-1185">Reference proteome</keyword>
<evidence type="ECO:0000256" key="1">
    <source>
        <dbReference type="SAM" id="MobiDB-lite"/>
    </source>
</evidence>